<gene>
    <name evidence="2" type="ORF">EYC84_007836</name>
</gene>
<proteinExistence type="predicted"/>
<dbReference type="AlphaFoldDB" id="A0A5M9JJE4"/>
<evidence type="ECO:0000313" key="2">
    <source>
        <dbReference type="EMBL" id="KAA8568857.1"/>
    </source>
</evidence>
<accession>A0A5M9JJE4</accession>
<feature type="transmembrane region" description="Helical" evidence="1">
    <location>
        <begin position="51"/>
        <end position="73"/>
    </location>
</feature>
<keyword evidence="1" id="KW-0472">Membrane</keyword>
<comment type="caution">
    <text evidence="2">The sequence shown here is derived from an EMBL/GenBank/DDBJ whole genome shotgun (WGS) entry which is preliminary data.</text>
</comment>
<reference evidence="2 3" key="1">
    <citation type="submission" date="2019-06" db="EMBL/GenBank/DDBJ databases">
        <title>Genome Sequence of the Brown Rot Fungal Pathogen Monilinia fructicola.</title>
        <authorList>
            <person name="De Miccolis Angelini R.M."/>
            <person name="Landi L."/>
            <person name="Abate D."/>
            <person name="Pollastro S."/>
            <person name="Romanazzi G."/>
            <person name="Faretra F."/>
        </authorList>
    </citation>
    <scope>NUCLEOTIDE SEQUENCE [LARGE SCALE GENOMIC DNA]</scope>
    <source>
        <strain evidence="2 3">Mfrc123</strain>
    </source>
</reference>
<dbReference type="Proteomes" id="UP000322873">
    <property type="component" value="Unassembled WGS sequence"/>
</dbReference>
<sequence length="149" mass="17597">MCHHHAIPYLSLAPLHFNVLLKKFQFILLISSNFLLGPYSTPTHNSRHLLLLLKYLLIFYFTFFIFSFSLQYITVSDQLWKFVCANFLIIILDLILSSTKSPSRFVLISLTTMLWPSGLLLNKKLFSNFKRILEFFVTHFTDTEFGRFY</sequence>
<feature type="transmembrane region" description="Helical" evidence="1">
    <location>
        <begin position="20"/>
        <end position="39"/>
    </location>
</feature>
<name>A0A5M9JJE4_MONFR</name>
<feature type="transmembrane region" description="Helical" evidence="1">
    <location>
        <begin position="103"/>
        <end position="121"/>
    </location>
</feature>
<evidence type="ECO:0000256" key="1">
    <source>
        <dbReference type="SAM" id="Phobius"/>
    </source>
</evidence>
<keyword evidence="1" id="KW-1133">Transmembrane helix</keyword>
<organism evidence="2 3">
    <name type="scientific">Monilinia fructicola</name>
    <name type="common">Brown rot fungus</name>
    <name type="synonym">Ciboria fructicola</name>
    <dbReference type="NCBI Taxonomy" id="38448"/>
    <lineage>
        <taxon>Eukaryota</taxon>
        <taxon>Fungi</taxon>
        <taxon>Dikarya</taxon>
        <taxon>Ascomycota</taxon>
        <taxon>Pezizomycotina</taxon>
        <taxon>Leotiomycetes</taxon>
        <taxon>Helotiales</taxon>
        <taxon>Sclerotiniaceae</taxon>
        <taxon>Monilinia</taxon>
    </lineage>
</organism>
<keyword evidence="1" id="KW-0812">Transmembrane</keyword>
<evidence type="ECO:0000313" key="3">
    <source>
        <dbReference type="Proteomes" id="UP000322873"/>
    </source>
</evidence>
<dbReference type="EMBL" id="VICG01000009">
    <property type="protein sequence ID" value="KAA8568857.1"/>
    <property type="molecule type" value="Genomic_DNA"/>
</dbReference>
<protein>
    <submittedName>
        <fullName evidence="2">Uncharacterized protein</fullName>
    </submittedName>
</protein>
<keyword evidence="3" id="KW-1185">Reference proteome</keyword>